<dbReference type="RefSeq" id="WP_158762587.1">
    <property type="nucleotide sequence ID" value="NZ_CP046912.1"/>
</dbReference>
<dbReference type="Proteomes" id="UP000434209">
    <property type="component" value="Chromosome 4"/>
</dbReference>
<keyword evidence="1" id="KW-0472">Membrane</keyword>
<feature type="transmembrane region" description="Helical" evidence="1">
    <location>
        <begin position="153"/>
        <end position="175"/>
    </location>
</feature>
<feature type="transmembrane region" description="Helical" evidence="1">
    <location>
        <begin position="26"/>
        <end position="45"/>
    </location>
</feature>
<proteinExistence type="predicted"/>
<keyword evidence="1" id="KW-0812">Transmembrane</keyword>
<keyword evidence="3" id="KW-1185">Reference proteome</keyword>
<keyword evidence="1" id="KW-1133">Transmembrane helix</keyword>
<sequence>MESITFGQCVKGAWRDGWRYLRYRPALAIALALYAWLSSFLLDALRPDRTPPFRLLAYAPLGVFALVDSAVFALFVMHAIRFVLLETGSTNTQPVSRLSYWRFFGCTWGFVLIALVICCLAMAPYVGLSIGLMIWLARTSKTALDHPPVEARILIPVVGAAFGLIGGAISCFVLTRLSLLHTHVAIGGKLKIRDVWADTRGHFWSIWSTQFRAGLPVLAAWTAVAAYELAARRQGLASLNALNTFGTPTNVLTAFGSLYLGAPCSAWLYRRYANAVKTGLAR</sequence>
<reference evidence="2 3" key="1">
    <citation type="submission" date="2019-12" db="EMBL/GenBank/DDBJ databases">
        <title>Paraburkholderia acidiphila 7Q-K02 sp. nov and Paraburkholderia acidisoli DHF22 sp. nov., two strains isolated from forest soil.</title>
        <authorList>
            <person name="Gao Z."/>
            <person name="Qiu L."/>
        </authorList>
    </citation>
    <scope>NUCLEOTIDE SEQUENCE [LARGE SCALE GENOMIC DNA]</scope>
    <source>
        <strain evidence="2 3">7Q-K02</strain>
    </source>
</reference>
<feature type="transmembrane region" description="Helical" evidence="1">
    <location>
        <begin position="57"/>
        <end position="80"/>
    </location>
</feature>
<dbReference type="OrthoDB" id="9006712at2"/>
<name>A0A7Z2JDU0_9BURK</name>
<dbReference type="KEGG" id="pacp:FAZ97_30865"/>
<evidence type="ECO:0000256" key="1">
    <source>
        <dbReference type="SAM" id="Phobius"/>
    </source>
</evidence>
<accession>A0A7Z2JDU0</accession>
<protein>
    <submittedName>
        <fullName evidence="2">Uncharacterized protein</fullName>
    </submittedName>
</protein>
<feature type="transmembrane region" description="Helical" evidence="1">
    <location>
        <begin position="213"/>
        <end position="230"/>
    </location>
</feature>
<evidence type="ECO:0000313" key="2">
    <source>
        <dbReference type="EMBL" id="QGZ59405.1"/>
    </source>
</evidence>
<gene>
    <name evidence="2" type="ORF">FAZ97_30865</name>
</gene>
<dbReference type="AlphaFoldDB" id="A0A7Z2JDU0"/>
<evidence type="ECO:0000313" key="3">
    <source>
        <dbReference type="Proteomes" id="UP000434209"/>
    </source>
</evidence>
<dbReference type="EMBL" id="CP046912">
    <property type="protein sequence ID" value="QGZ59405.1"/>
    <property type="molecule type" value="Genomic_DNA"/>
</dbReference>
<organism evidence="2 3">
    <name type="scientific">Paraburkholderia acidiphila</name>
    <dbReference type="NCBI Taxonomy" id="2571747"/>
    <lineage>
        <taxon>Bacteria</taxon>
        <taxon>Pseudomonadati</taxon>
        <taxon>Pseudomonadota</taxon>
        <taxon>Betaproteobacteria</taxon>
        <taxon>Burkholderiales</taxon>
        <taxon>Burkholderiaceae</taxon>
        <taxon>Paraburkholderia</taxon>
    </lineage>
</organism>
<feature type="transmembrane region" description="Helical" evidence="1">
    <location>
        <begin position="100"/>
        <end position="132"/>
    </location>
</feature>